<dbReference type="EMBL" id="CATQJA010002709">
    <property type="protein sequence ID" value="CAJ0586999.1"/>
    <property type="molecule type" value="Genomic_DNA"/>
</dbReference>
<protein>
    <submittedName>
        <fullName evidence="3">Uncharacterized protein</fullName>
    </submittedName>
</protein>
<keyword evidence="2" id="KW-0472">Membrane</keyword>
<feature type="region of interest" description="Disordered" evidence="1">
    <location>
        <begin position="222"/>
        <end position="242"/>
    </location>
</feature>
<proteinExistence type="predicted"/>
<dbReference type="Proteomes" id="UP001177023">
    <property type="component" value="Unassembled WGS sequence"/>
</dbReference>
<comment type="caution">
    <text evidence="3">The sequence shown here is derived from an EMBL/GenBank/DDBJ whole genome shotgun (WGS) entry which is preliminary data.</text>
</comment>
<name>A0AA36GB32_9BILA</name>
<accession>A0AA36GB32</accession>
<evidence type="ECO:0000256" key="1">
    <source>
        <dbReference type="SAM" id="MobiDB-lite"/>
    </source>
</evidence>
<reference evidence="3" key="1">
    <citation type="submission" date="2023-06" db="EMBL/GenBank/DDBJ databases">
        <authorList>
            <person name="Delattre M."/>
        </authorList>
    </citation>
    <scope>NUCLEOTIDE SEQUENCE</scope>
    <source>
        <strain evidence="3">AF72</strain>
    </source>
</reference>
<keyword evidence="4" id="KW-1185">Reference proteome</keyword>
<evidence type="ECO:0000313" key="3">
    <source>
        <dbReference type="EMBL" id="CAJ0586999.1"/>
    </source>
</evidence>
<keyword evidence="2" id="KW-1133">Transmembrane helix</keyword>
<organism evidence="3 4">
    <name type="scientific">Mesorhabditis spiculigera</name>
    <dbReference type="NCBI Taxonomy" id="96644"/>
    <lineage>
        <taxon>Eukaryota</taxon>
        <taxon>Metazoa</taxon>
        <taxon>Ecdysozoa</taxon>
        <taxon>Nematoda</taxon>
        <taxon>Chromadorea</taxon>
        <taxon>Rhabditida</taxon>
        <taxon>Rhabditina</taxon>
        <taxon>Rhabditomorpha</taxon>
        <taxon>Rhabditoidea</taxon>
        <taxon>Rhabditidae</taxon>
        <taxon>Mesorhabditinae</taxon>
        <taxon>Mesorhabditis</taxon>
    </lineage>
</organism>
<dbReference type="AlphaFoldDB" id="A0AA36GB32"/>
<feature type="transmembrane region" description="Helical" evidence="2">
    <location>
        <begin position="63"/>
        <end position="87"/>
    </location>
</feature>
<sequence>MLRMKTRRLCLQTVELVSRVFEILSKGGFSTLKVRGFLSVSLDTLFDSTVRPLSTLLPGRARLAVDILGAFILFHLFLIYVLIYGGIRFVTQNTRLKGRKIVPSTPELLEVVQNVSVWVCGCVAVMPAVTRLTIGVPFLSSWFGRLARWVPSLKPQINIKPQVKLVQKDGKTKVELGMDELKPKMAVGLEPADKQVATILKGVRTTTDCAVAAQQLGEAAEQSDFAQPAVEADQEQEDTSEPFYDAFSVQASVSDHGLIDGVQRLDESEESSQV</sequence>
<keyword evidence="2" id="KW-0812">Transmembrane</keyword>
<evidence type="ECO:0000256" key="2">
    <source>
        <dbReference type="SAM" id="Phobius"/>
    </source>
</evidence>
<gene>
    <name evidence="3" type="ORF">MSPICULIGERA_LOCUS24979</name>
</gene>
<feature type="non-terminal residue" evidence="3">
    <location>
        <position position="1"/>
    </location>
</feature>
<evidence type="ECO:0000313" key="4">
    <source>
        <dbReference type="Proteomes" id="UP001177023"/>
    </source>
</evidence>